<dbReference type="Proteomes" id="UP001497680">
    <property type="component" value="Unassembled WGS sequence"/>
</dbReference>
<name>A0ACC0CUC2_9PEZI</name>
<accession>A0ACC0CUC2</accession>
<protein>
    <submittedName>
        <fullName evidence="1">Uncharacterized protein</fullName>
    </submittedName>
</protein>
<comment type="caution">
    <text evidence="1">The sequence shown here is derived from an EMBL/GenBank/DDBJ whole genome shotgun (WGS) entry which is preliminary data.</text>
</comment>
<keyword evidence="2" id="KW-1185">Reference proteome</keyword>
<dbReference type="EMBL" id="MU394342">
    <property type="protein sequence ID" value="KAI6084103.1"/>
    <property type="molecule type" value="Genomic_DNA"/>
</dbReference>
<sequence>MSINIVPSEAIRFCDLCHKPITSGLRCVYEGPIATATRTIKITKHHDNAPDAAAQIDYGMPIADHSLADDSTPGTFGASNSLGVSWPRSVADLSADPVAQHSVRFILEAVRGLPLTLTKREAFSWFNHGYWYQPKLPRNVAKCSELANLYVNRKSSADESLWLTIDQENRQLLRDLHTYPLNELVSGMQAQIIYMIMFALDKYSIYGIPEVSLKMLMTFELYCKKCVEIDKCTWVIVDEPDAPDVTWEEWLHNETRRRCAITWFLLSRFMDLKFGVTCPSVTNCRALPLPSPASLWSARTRGEWEASRKCHGERSLDSLRTFGDLLDARSSPPDSDRGRQLDRWHATCDKLGLLLTLATTLV</sequence>
<evidence type="ECO:0000313" key="2">
    <source>
        <dbReference type="Proteomes" id="UP001497680"/>
    </source>
</evidence>
<gene>
    <name evidence="1" type="ORF">F4821DRAFT_262289</name>
</gene>
<evidence type="ECO:0000313" key="1">
    <source>
        <dbReference type="EMBL" id="KAI6084103.1"/>
    </source>
</evidence>
<reference evidence="1 2" key="1">
    <citation type="journal article" date="2022" name="New Phytol.">
        <title>Ecological generalism drives hyperdiversity of secondary metabolite gene clusters in xylarialean endophytes.</title>
        <authorList>
            <person name="Franco M.E.E."/>
            <person name="Wisecaver J.H."/>
            <person name="Arnold A.E."/>
            <person name="Ju Y.M."/>
            <person name="Slot J.C."/>
            <person name="Ahrendt S."/>
            <person name="Moore L.P."/>
            <person name="Eastman K.E."/>
            <person name="Scott K."/>
            <person name="Konkel Z."/>
            <person name="Mondo S.J."/>
            <person name="Kuo A."/>
            <person name="Hayes R.D."/>
            <person name="Haridas S."/>
            <person name="Andreopoulos B."/>
            <person name="Riley R."/>
            <person name="LaButti K."/>
            <person name="Pangilinan J."/>
            <person name="Lipzen A."/>
            <person name="Amirebrahimi M."/>
            <person name="Yan J."/>
            <person name="Adam C."/>
            <person name="Keymanesh K."/>
            <person name="Ng V."/>
            <person name="Louie K."/>
            <person name="Northen T."/>
            <person name="Drula E."/>
            <person name="Henrissat B."/>
            <person name="Hsieh H.M."/>
            <person name="Youens-Clark K."/>
            <person name="Lutzoni F."/>
            <person name="Miadlikowska J."/>
            <person name="Eastwood D.C."/>
            <person name="Hamelin R.C."/>
            <person name="Grigoriev I.V."/>
            <person name="U'Ren J.M."/>
        </authorList>
    </citation>
    <scope>NUCLEOTIDE SEQUENCE [LARGE SCALE GENOMIC DNA]</scope>
    <source>
        <strain evidence="1 2">ER1909</strain>
    </source>
</reference>
<proteinExistence type="predicted"/>
<organism evidence="1 2">
    <name type="scientific">Hypoxylon rubiginosum</name>
    <dbReference type="NCBI Taxonomy" id="110542"/>
    <lineage>
        <taxon>Eukaryota</taxon>
        <taxon>Fungi</taxon>
        <taxon>Dikarya</taxon>
        <taxon>Ascomycota</taxon>
        <taxon>Pezizomycotina</taxon>
        <taxon>Sordariomycetes</taxon>
        <taxon>Xylariomycetidae</taxon>
        <taxon>Xylariales</taxon>
        <taxon>Hypoxylaceae</taxon>
        <taxon>Hypoxylon</taxon>
    </lineage>
</organism>